<accession>A0A3N9XK15</accession>
<evidence type="ECO:0000313" key="2">
    <source>
        <dbReference type="Proteomes" id="UP000278981"/>
    </source>
</evidence>
<dbReference type="Proteomes" id="UP000278981">
    <property type="component" value="Unassembled WGS sequence"/>
</dbReference>
<name>A0A3N9XK15_9ACTN</name>
<reference evidence="1 2" key="1">
    <citation type="submission" date="2018-04" db="EMBL/GenBank/DDBJ databases">
        <title>Micromonosporas from Atacama Desert.</title>
        <authorList>
            <person name="Carro L."/>
            <person name="Klenk H.-P."/>
            <person name="Goodfellow M."/>
        </authorList>
    </citation>
    <scope>NUCLEOTIDE SEQUENCE [LARGE SCALE GENOMIC DNA]</scope>
    <source>
        <strain evidence="1 2">LB19</strain>
    </source>
</reference>
<proteinExistence type="predicted"/>
<organism evidence="1 2">
    <name type="scientific">Micromonospora ureilytica</name>
    <dbReference type="NCBI Taxonomy" id="709868"/>
    <lineage>
        <taxon>Bacteria</taxon>
        <taxon>Bacillati</taxon>
        <taxon>Actinomycetota</taxon>
        <taxon>Actinomycetes</taxon>
        <taxon>Micromonosporales</taxon>
        <taxon>Micromonosporaceae</taxon>
        <taxon>Micromonospora</taxon>
    </lineage>
</organism>
<evidence type="ECO:0000313" key="1">
    <source>
        <dbReference type="EMBL" id="RQX13425.1"/>
    </source>
</evidence>
<comment type="caution">
    <text evidence="1">The sequence shown here is derived from an EMBL/GenBank/DDBJ whole genome shotgun (WGS) entry which is preliminary data.</text>
</comment>
<gene>
    <name evidence="1" type="ORF">DDE19_26155</name>
</gene>
<dbReference type="EMBL" id="QDGB01000326">
    <property type="protein sequence ID" value="RQX13425.1"/>
    <property type="molecule type" value="Genomic_DNA"/>
</dbReference>
<dbReference type="AlphaFoldDB" id="A0A3N9XK15"/>
<dbReference type="RefSeq" id="WP_205780171.1">
    <property type="nucleotide sequence ID" value="NZ_QDGB01000326.1"/>
</dbReference>
<sequence>MSHEEILERALRAAVEEINLEDVAEEAGAEPLTDEDGASTEVVEVLTLADAGFMTTDKGVSVRLSDGRQFTIEIKRYR</sequence>
<protein>
    <submittedName>
        <fullName evidence="1">Uncharacterized protein</fullName>
    </submittedName>
</protein>